<evidence type="ECO:0000313" key="1">
    <source>
        <dbReference type="EMBL" id="HGI44329.1"/>
    </source>
</evidence>
<sequence>MVRRSVPVDVRGLISEMLGPQVSTFVLDVESFRRLAEEGEYLAHEVLRGGRVLYSEREFDEILRVNPPINERTRQYLRRHALACIALSLENLLAGRPLWSVNYAYKAMRSAARYYSSASGRLPFSDDEIFESLVSHADVAAAFVRVKEARSKGVHVLELPDLLFDAYNASLKLLGLRSVDWAGVLQSFRGCYVAGISLREESGVLQMVVSGLDPDKKHFETRMELCGAQTPRKT</sequence>
<reference evidence="1" key="1">
    <citation type="journal article" date="2020" name="mSystems">
        <title>Genome- and Community-Level Interaction Insights into Carbon Utilization and Element Cycling Functions of Hydrothermarchaeota in Hydrothermal Sediment.</title>
        <authorList>
            <person name="Zhou Z."/>
            <person name="Liu Y."/>
            <person name="Xu W."/>
            <person name="Pan J."/>
            <person name="Luo Z.H."/>
            <person name="Li M."/>
        </authorList>
    </citation>
    <scope>NUCLEOTIDE SEQUENCE [LARGE SCALE GENOMIC DNA]</scope>
    <source>
        <strain evidence="1">SpSt-735</strain>
    </source>
</reference>
<comment type="caution">
    <text evidence="1">The sequence shown here is derived from an EMBL/GenBank/DDBJ whole genome shotgun (WGS) entry which is preliminary data.</text>
</comment>
<name>A0A7C4FFM3_THEPE</name>
<organism evidence="1">
    <name type="scientific">Thermofilum pendens</name>
    <dbReference type="NCBI Taxonomy" id="2269"/>
    <lineage>
        <taxon>Archaea</taxon>
        <taxon>Thermoproteota</taxon>
        <taxon>Thermoprotei</taxon>
        <taxon>Thermofilales</taxon>
        <taxon>Thermofilaceae</taxon>
        <taxon>Thermofilum</taxon>
    </lineage>
</organism>
<dbReference type="EMBL" id="DTFI01000235">
    <property type="protein sequence ID" value="HGI44329.1"/>
    <property type="molecule type" value="Genomic_DNA"/>
</dbReference>
<gene>
    <name evidence="1" type="ORF">ENV17_08105</name>
</gene>
<accession>A0A7C4FFM3</accession>
<proteinExistence type="predicted"/>
<dbReference type="AlphaFoldDB" id="A0A7C4FFM3"/>
<protein>
    <submittedName>
        <fullName evidence="1">Uncharacterized protein</fullName>
    </submittedName>
</protein>